<dbReference type="HOGENOM" id="CLU_005732_0_0_1"/>
<feature type="domain" description="Beta-galactosidase jelly roll" evidence="4">
    <location>
        <begin position="173"/>
        <end position="255"/>
    </location>
</feature>
<dbReference type="AlphaFoldDB" id="A0A0C9U7R0"/>
<dbReference type="InterPro" id="IPR008979">
    <property type="entry name" value="Galactose-bd-like_sf"/>
</dbReference>
<feature type="domain" description="Beta-galactosidase jelly roll" evidence="4">
    <location>
        <begin position="310"/>
        <end position="426"/>
    </location>
</feature>
<keyword evidence="2" id="KW-0326">Glycosidase</keyword>
<dbReference type="InterPro" id="IPR025300">
    <property type="entry name" value="BetaGal_jelly_roll_dom"/>
</dbReference>
<dbReference type="Proteomes" id="UP000054279">
    <property type="component" value="Unassembled WGS sequence"/>
</dbReference>
<keyword evidence="1" id="KW-0378">Hydrolase</keyword>
<dbReference type="OrthoDB" id="1657402at2759"/>
<organism evidence="5 6">
    <name type="scientific">Sphaerobolus stellatus (strain SS14)</name>
    <dbReference type="NCBI Taxonomy" id="990650"/>
    <lineage>
        <taxon>Eukaryota</taxon>
        <taxon>Fungi</taxon>
        <taxon>Dikarya</taxon>
        <taxon>Basidiomycota</taxon>
        <taxon>Agaricomycotina</taxon>
        <taxon>Agaricomycetes</taxon>
        <taxon>Phallomycetidae</taxon>
        <taxon>Geastrales</taxon>
        <taxon>Sphaerobolaceae</taxon>
        <taxon>Sphaerobolus</taxon>
    </lineage>
</organism>
<dbReference type="EMBL" id="KN837155">
    <property type="protein sequence ID" value="KIJ39028.1"/>
    <property type="molecule type" value="Genomic_DNA"/>
</dbReference>
<feature type="compositionally biased region" description="Polar residues" evidence="3">
    <location>
        <begin position="88"/>
        <end position="112"/>
    </location>
</feature>
<evidence type="ECO:0000256" key="3">
    <source>
        <dbReference type="SAM" id="MobiDB-lite"/>
    </source>
</evidence>
<feature type="region of interest" description="Disordered" evidence="3">
    <location>
        <begin position="82"/>
        <end position="112"/>
    </location>
</feature>
<evidence type="ECO:0000313" key="6">
    <source>
        <dbReference type="Proteomes" id="UP000054279"/>
    </source>
</evidence>
<sequence>MLFQANKQIEAVLSNIASTSVTSQGSPSVTAKISNKSLVISGSPSGTTFIKAGSTSFIIADKVTARRILEPQSRHKGIPLRCCHQKSHPSSYQDLTSSAMQPSPDPSSLSTATLTRSPLSKFSLLLSSQVSHGTARLSLPAYFAQLEDAGVELYGFIARGSLDSMIPSGGKVDEYEFHQGNTLYRGYFKGINATGVNLAIQGAWINSKFLFSNNGTNQYSSNGGTNIVNDTLTFLAGSLTSGDNILTVILDPTGLEEDFDGQDKFKTPRGIRGYNLLGGVDFDTWRIIGNFGGESGPDTVCGNLNEGGLFVERTGAHLVGYSTQDNSWATGASCNPLTRTGLSAAGIKAFRTSFNLNFPAGSDIPVALNITRMSSSRHRSVIYVNGWQLGRFSSADGPQTLFPLSDGILNSSGNNNILITLWSLGAKFRDIELVSTALLQSSKTPISGGLVASPSLQQLR</sequence>
<evidence type="ECO:0000259" key="4">
    <source>
        <dbReference type="Pfam" id="PF13364"/>
    </source>
</evidence>
<proteinExistence type="predicted"/>
<gene>
    <name evidence="5" type="ORF">M422DRAFT_258182</name>
</gene>
<dbReference type="GO" id="GO:0004565">
    <property type="term" value="F:beta-galactosidase activity"/>
    <property type="evidence" value="ECO:0007669"/>
    <property type="project" value="UniProtKB-ARBA"/>
</dbReference>
<dbReference type="SUPFAM" id="SSF49785">
    <property type="entry name" value="Galactose-binding domain-like"/>
    <property type="match status" value="2"/>
</dbReference>
<evidence type="ECO:0000256" key="2">
    <source>
        <dbReference type="ARBA" id="ARBA00023295"/>
    </source>
</evidence>
<evidence type="ECO:0000256" key="1">
    <source>
        <dbReference type="ARBA" id="ARBA00022801"/>
    </source>
</evidence>
<dbReference type="Pfam" id="PF13364">
    <property type="entry name" value="BetaGal_ABD2"/>
    <property type="match status" value="2"/>
</dbReference>
<name>A0A0C9U7R0_SPHS4</name>
<keyword evidence="6" id="KW-1185">Reference proteome</keyword>
<dbReference type="Gene3D" id="2.60.120.260">
    <property type="entry name" value="Galactose-binding domain-like"/>
    <property type="match status" value="2"/>
</dbReference>
<protein>
    <recommendedName>
        <fullName evidence="4">Beta-galactosidase jelly roll domain-containing protein</fullName>
    </recommendedName>
</protein>
<accession>A0A0C9U7R0</accession>
<evidence type="ECO:0000313" key="5">
    <source>
        <dbReference type="EMBL" id="KIJ39028.1"/>
    </source>
</evidence>
<reference evidence="5 6" key="1">
    <citation type="submission" date="2014-06" db="EMBL/GenBank/DDBJ databases">
        <title>Evolutionary Origins and Diversification of the Mycorrhizal Mutualists.</title>
        <authorList>
            <consortium name="DOE Joint Genome Institute"/>
            <consortium name="Mycorrhizal Genomics Consortium"/>
            <person name="Kohler A."/>
            <person name="Kuo A."/>
            <person name="Nagy L.G."/>
            <person name="Floudas D."/>
            <person name="Copeland A."/>
            <person name="Barry K.W."/>
            <person name="Cichocki N."/>
            <person name="Veneault-Fourrey C."/>
            <person name="LaButti K."/>
            <person name="Lindquist E.A."/>
            <person name="Lipzen A."/>
            <person name="Lundell T."/>
            <person name="Morin E."/>
            <person name="Murat C."/>
            <person name="Riley R."/>
            <person name="Ohm R."/>
            <person name="Sun H."/>
            <person name="Tunlid A."/>
            <person name="Henrissat B."/>
            <person name="Grigoriev I.V."/>
            <person name="Hibbett D.S."/>
            <person name="Martin F."/>
        </authorList>
    </citation>
    <scope>NUCLEOTIDE SEQUENCE [LARGE SCALE GENOMIC DNA]</scope>
    <source>
        <strain evidence="5 6">SS14</strain>
    </source>
</reference>